<dbReference type="RefSeq" id="WP_067557256.1">
    <property type="nucleotide sequence ID" value="NZ_CAJTBG010000038.1"/>
</dbReference>
<dbReference type="Proteomes" id="UP000069771">
    <property type="component" value="Chromosome"/>
</dbReference>
<dbReference type="KEGG" id="fro:AALO17_14940"/>
<proteinExistence type="predicted"/>
<evidence type="ECO:0000313" key="2">
    <source>
        <dbReference type="Proteomes" id="UP000069771"/>
    </source>
</evidence>
<dbReference type="OrthoDB" id="1697664at2"/>
<dbReference type="EMBL" id="CP011391">
    <property type="protein sequence ID" value="AMK54628.1"/>
    <property type="molecule type" value="Genomic_DNA"/>
</dbReference>
<name>A0A140DVF1_9FIRM</name>
<organism evidence="1 2">
    <name type="scientific">Faecalibaculum rodentium</name>
    <dbReference type="NCBI Taxonomy" id="1702221"/>
    <lineage>
        <taxon>Bacteria</taxon>
        <taxon>Bacillati</taxon>
        <taxon>Bacillota</taxon>
        <taxon>Erysipelotrichia</taxon>
        <taxon>Erysipelotrichales</taxon>
        <taxon>Erysipelotrichaceae</taxon>
        <taxon>Faecalibaculum</taxon>
    </lineage>
</organism>
<keyword evidence="2" id="KW-1185">Reference proteome</keyword>
<sequence length="140" mass="15706">MRFNIMIDGKQVPARYTGKTARLYREQFRKDIFETLADISAAFLPAVADVQNIQGMDIENPAVLAGVSLKAIGSKNLEELSWAAVAAENPSTPLPEEWLDGIEDYQTFLYNATMVYHHMVGNVPLVEAEDKTEEDEDKKK</sequence>
<evidence type="ECO:0000313" key="1">
    <source>
        <dbReference type="EMBL" id="AMK54628.1"/>
    </source>
</evidence>
<protein>
    <submittedName>
        <fullName evidence="1">Uncharacterized protein</fullName>
    </submittedName>
</protein>
<dbReference type="GeneID" id="78478188"/>
<reference evidence="1 2" key="1">
    <citation type="journal article" date="2016" name="Gut Pathog.">
        <title>Whole genome sequencing of "Faecalibaculum rodentium" ALO17, isolated from C57BL/6J laboratory mouse feces.</title>
        <authorList>
            <person name="Lim S."/>
            <person name="Chang D.H."/>
            <person name="Ahn S."/>
            <person name="Kim B.C."/>
        </authorList>
    </citation>
    <scope>NUCLEOTIDE SEQUENCE [LARGE SCALE GENOMIC DNA]</scope>
    <source>
        <strain evidence="1 2">Alo17</strain>
    </source>
</reference>
<accession>A0A140DVF1</accession>
<gene>
    <name evidence="1" type="ORF">AALO17_14940</name>
</gene>
<dbReference type="AlphaFoldDB" id="A0A140DVF1"/>
<dbReference type="STRING" id="1702221.AALO17_14940"/>